<dbReference type="EMBL" id="JARKIE010000056">
    <property type="protein sequence ID" value="KAJ7691709.1"/>
    <property type="molecule type" value="Genomic_DNA"/>
</dbReference>
<dbReference type="Proteomes" id="UP001221757">
    <property type="component" value="Unassembled WGS sequence"/>
</dbReference>
<sequence>MFSPVKLLASITTALALLVAGAAAQGPTLEAFIAPHCTGVHTNPASPSTACTTVPGAFRSILAVSPSLGSVQNLQLFENNNCAGPPRRTVTALSGLCVELQYLGLENGAGSFKVAS</sequence>
<accession>A0AAD7GJ86</accession>
<proteinExistence type="predicted"/>
<comment type="caution">
    <text evidence="2">The sequence shown here is derived from an EMBL/GenBank/DDBJ whole genome shotgun (WGS) entry which is preliminary data.</text>
</comment>
<feature type="chain" id="PRO_5041983273" evidence="1">
    <location>
        <begin position="25"/>
        <end position="116"/>
    </location>
</feature>
<dbReference type="AlphaFoldDB" id="A0AAD7GJ86"/>
<gene>
    <name evidence="2" type="ORF">B0H17DRAFT_1133521</name>
</gene>
<protein>
    <submittedName>
        <fullName evidence="2">Uncharacterized protein</fullName>
    </submittedName>
</protein>
<keyword evidence="3" id="KW-1185">Reference proteome</keyword>
<name>A0AAD7GJ86_MYCRO</name>
<organism evidence="2 3">
    <name type="scientific">Mycena rosella</name>
    <name type="common">Pink bonnet</name>
    <name type="synonym">Agaricus rosellus</name>
    <dbReference type="NCBI Taxonomy" id="1033263"/>
    <lineage>
        <taxon>Eukaryota</taxon>
        <taxon>Fungi</taxon>
        <taxon>Dikarya</taxon>
        <taxon>Basidiomycota</taxon>
        <taxon>Agaricomycotina</taxon>
        <taxon>Agaricomycetes</taxon>
        <taxon>Agaricomycetidae</taxon>
        <taxon>Agaricales</taxon>
        <taxon>Marasmiineae</taxon>
        <taxon>Mycenaceae</taxon>
        <taxon>Mycena</taxon>
    </lineage>
</organism>
<feature type="signal peptide" evidence="1">
    <location>
        <begin position="1"/>
        <end position="24"/>
    </location>
</feature>
<evidence type="ECO:0000313" key="2">
    <source>
        <dbReference type="EMBL" id="KAJ7691709.1"/>
    </source>
</evidence>
<evidence type="ECO:0000256" key="1">
    <source>
        <dbReference type="SAM" id="SignalP"/>
    </source>
</evidence>
<reference evidence="2" key="1">
    <citation type="submission" date="2023-03" db="EMBL/GenBank/DDBJ databases">
        <title>Massive genome expansion in bonnet fungi (Mycena s.s.) driven by repeated elements and novel gene families across ecological guilds.</title>
        <authorList>
            <consortium name="Lawrence Berkeley National Laboratory"/>
            <person name="Harder C.B."/>
            <person name="Miyauchi S."/>
            <person name="Viragh M."/>
            <person name="Kuo A."/>
            <person name="Thoen E."/>
            <person name="Andreopoulos B."/>
            <person name="Lu D."/>
            <person name="Skrede I."/>
            <person name="Drula E."/>
            <person name="Henrissat B."/>
            <person name="Morin E."/>
            <person name="Kohler A."/>
            <person name="Barry K."/>
            <person name="LaButti K."/>
            <person name="Morin E."/>
            <person name="Salamov A."/>
            <person name="Lipzen A."/>
            <person name="Mereny Z."/>
            <person name="Hegedus B."/>
            <person name="Baldrian P."/>
            <person name="Stursova M."/>
            <person name="Weitz H."/>
            <person name="Taylor A."/>
            <person name="Grigoriev I.V."/>
            <person name="Nagy L.G."/>
            <person name="Martin F."/>
            <person name="Kauserud H."/>
        </authorList>
    </citation>
    <scope>NUCLEOTIDE SEQUENCE</scope>
    <source>
        <strain evidence="2">CBHHK067</strain>
    </source>
</reference>
<keyword evidence="1" id="KW-0732">Signal</keyword>
<evidence type="ECO:0000313" key="3">
    <source>
        <dbReference type="Proteomes" id="UP001221757"/>
    </source>
</evidence>